<protein>
    <submittedName>
        <fullName evidence="1">Uncharacterized protein</fullName>
    </submittedName>
</protein>
<proteinExistence type="predicted"/>
<reference evidence="1" key="1">
    <citation type="submission" date="2024-01" db="EMBL/GenBank/DDBJ databases">
        <title>Complete genome sequence of Mycoplasma gateae strain 3700.</title>
        <authorList>
            <person name="Spergser J."/>
        </authorList>
    </citation>
    <scope>NUCLEOTIDE SEQUENCE [LARGE SCALE GENOMIC DNA]</scope>
    <source>
        <strain evidence="1">3700</strain>
    </source>
</reference>
<evidence type="ECO:0000313" key="1">
    <source>
        <dbReference type="EMBL" id="WVN21588.1"/>
    </source>
</evidence>
<evidence type="ECO:0000313" key="2">
    <source>
        <dbReference type="Proteomes" id="UP001431935"/>
    </source>
</evidence>
<gene>
    <name evidence="1" type="ORF">V2E26_01180</name>
</gene>
<name>A0ABZ2AI71_9BACT</name>
<keyword evidence="2" id="KW-1185">Reference proteome</keyword>
<dbReference type="Proteomes" id="UP001431935">
    <property type="component" value="Chromosome"/>
</dbReference>
<dbReference type="RefSeq" id="WP_330463619.1">
    <property type="nucleotide sequence ID" value="NZ_CP143578.1"/>
</dbReference>
<organism evidence="1 2">
    <name type="scientific">Metamycoplasma gateae</name>
    <dbReference type="NCBI Taxonomy" id="35769"/>
    <lineage>
        <taxon>Bacteria</taxon>
        <taxon>Bacillati</taxon>
        <taxon>Mycoplasmatota</taxon>
        <taxon>Mycoplasmoidales</taxon>
        <taxon>Metamycoplasmataceae</taxon>
        <taxon>Metamycoplasma</taxon>
    </lineage>
</organism>
<accession>A0ABZ2AI71</accession>
<dbReference type="EMBL" id="CP143578">
    <property type="protein sequence ID" value="WVN21588.1"/>
    <property type="molecule type" value="Genomic_DNA"/>
</dbReference>
<sequence length="98" mass="11440">MKEVDNQNKKISSLISSKKQDIKKLLSIIKKEKIELDFDEEVINGLDKFETLNDLFAIEKIIKDLQQVDNKNISKNKISIDPKYYEIEKNLEEAKNGK</sequence>